<accession>A0A250WT62</accession>
<keyword evidence="2 7" id="KW-0240">DNA-directed RNA polymerase</keyword>
<dbReference type="SMART" id="SM00440">
    <property type="entry name" value="ZnF_C2C2"/>
    <property type="match status" value="1"/>
</dbReference>
<reference evidence="11 12" key="1">
    <citation type="submission" date="2017-08" db="EMBL/GenBank/DDBJ databases">
        <title>Acidophilic green algal genome provides insights into adaptation to an acidic environment.</title>
        <authorList>
            <person name="Hirooka S."/>
            <person name="Hirose Y."/>
            <person name="Kanesaki Y."/>
            <person name="Higuchi S."/>
            <person name="Fujiwara T."/>
            <person name="Onuma R."/>
            <person name="Era A."/>
            <person name="Ohbayashi R."/>
            <person name="Uzuka A."/>
            <person name="Nozaki H."/>
            <person name="Yoshikawa H."/>
            <person name="Miyagishima S.Y."/>
        </authorList>
    </citation>
    <scope>NUCLEOTIDE SEQUENCE [LARGE SCALE GENOMIC DNA]</scope>
    <source>
        <strain evidence="11 12">NIES-2499</strain>
    </source>
</reference>
<feature type="binding site" evidence="8">
    <location>
        <position position="10"/>
    </location>
    <ligand>
        <name>Zn(2+)</name>
        <dbReference type="ChEBI" id="CHEBI:29105"/>
        <label>1</label>
    </ligand>
</feature>
<dbReference type="STRING" id="1157962.A0A250WT62"/>
<feature type="binding site" evidence="8">
    <location>
        <position position="113"/>
    </location>
    <ligand>
        <name>Zn(2+)</name>
        <dbReference type="ChEBI" id="CHEBI:29105"/>
        <label>2</label>
    </ligand>
</feature>
<feature type="binding site" evidence="8">
    <location>
        <position position="116"/>
    </location>
    <ligand>
        <name>Zn(2+)</name>
        <dbReference type="ChEBI" id="CHEBI:29105"/>
        <label>2</label>
    </ligand>
</feature>
<proteinExistence type="inferred from homology"/>
<feature type="binding site" evidence="8">
    <location>
        <position position="28"/>
    </location>
    <ligand>
        <name>Zn(2+)</name>
        <dbReference type="ChEBI" id="CHEBI:29105"/>
        <label>1</label>
    </ligand>
</feature>
<dbReference type="InterPro" id="IPR001222">
    <property type="entry name" value="Znf_TFIIS"/>
</dbReference>
<feature type="binding site" evidence="8">
    <location>
        <position position="88"/>
    </location>
    <ligand>
        <name>Zn(2+)</name>
        <dbReference type="ChEBI" id="CHEBI:29105"/>
        <label>2</label>
    </ligand>
</feature>
<keyword evidence="3 8" id="KW-0479">Metal-binding</keyword>
<dbReference type="GO" id="GO:0003899">
    <property type="term" value="F:DNA-directed RNA polymerase activity"/>
    <property type="evidence" value="ECO:0007669"/>
    <property type="project" value="InterPro"/>
</dbReference>
<evidence type="ECO:0000256" key="7">
    <source>
        <dbReference type="PIRNR" id="PIRNR005586"/>
    </source>
</evidence>
<dbReference type="InterPro" id="IPR012164">
    <property type="entry name" value="Rpa12/Rpb9/Rpc10/TFS"/>
</dbReference>
<dbReference type="AlphaFoldDB" id="A0A250WT62"/>
<evidence type="ECO:0000256" key="4">
    <source>
        <dbReference type="ARBA" id="ARBA00022771"/>
    </source>
</evidence>
<dbReference type="Gene3D" id="2.20.25.10">
    <property type="match status" value="1"/>
</dbReference>
<dbReference type="GO" id="GO:0008270">
    <property type="term" value="F:zinc ion binding"/>
    <property type="evidence" value="ECO:0007669"/>
    <property type="project" value="UniProtKB-KW"/>
</dbReference>
<evidence type="ECO:0000259" key="10">
    <source>
        <dbReference type="PROSITE" id="PS51133"/>
    </source>
</evidence>
<evidence type="ECO:0000256" key="8">
    <source>
        <dbReference type="PIRSR" id="PIRSR005586-1"/>
    </source>
</evidence>
<dbReference type="Proteomes" id="UP000232323">
    <property type="component" value="Unassembled WGS sequence"/>
</dbReference>
<dbReference type="GO" id="GO:0006363">
    <property type="term" value="P:termination of RNA polymerase I transcription"/>
    <property type="evidence" value="ECO:0007669"/>
    <property type="project" value="TreeGrafter"/>
</dbReference>
<keyword evidence="4 9" id="KW-0863">Zinc-finger</keyword>
<sequence length="124" mass="14327">MSVSKDWMFCPRSGYLLDLDASNGTATCSVSGYKQGLQDFSSIKVELHTDMEDYRRRYNLEPLVKNNVDEELLKQRQRATVDEACPKCGNQGMEFYTMQLRSADEGQTVFYECPKCRHKYSQNT</sequence>
<evidence type="ECO:0000256" key="6">
    <source>
        <dbReference type="ARBA" id="ARBA00023242"/>
    </source>
</evidence>
<dbReference type="InterPro" id="IPR034004">
    <property type="entry name" value="Zn_ribbon_RPA12_C"/>
</dbReference>
<feature type="domain" description="TFIIS-type" evidence="10">
    <location>
        <begin position="81"/>
        <end position="121"/>
    </location>
</feature>
<dbReference type="PIRSF" id="PIRSF005586">
    <property type="entry name" value="RNApol_RpoM"/>
    <property type="match status" value="1"/>
</dbReference>
<evidence type="ECO:0000256" key="1">
    <source>
        <dbReference type="ARBA" id="ARBA00004604"/>
    </source>
</evidence>
<dbReference type="Pfam" id="PF01096">
    <property type="entry name" value="Zn_ribbon_TFIIS"/>
    <property type="match status" value="1"/>
</dbReference>
<dbReference type="CDD" id="cd10507">
    <property type="entry name" value="Zn-ribbon_RPA12"/>
    <property type="match status" value="1"/>
</dbReference>
<evidence type="ECO:0000256" key="2">
    <source>
        <dbReference type="ARBA" id="ARBA00022478"/>
    </source>
</evidence>
<dbReference type="PROSITE" id="PS51133">
    <property type="entry name" value="ZF_TFIIS_2"/>
    <property type="match status" value="1"/>
</dbReference>
<dbReference type="GO" id="GO:0003676">
    <property type="term" value="F:nucleic acid binding"/>
    <property type="evidence" value="ECO:0007669"/>
    <property type="project" value="InterPro"/>
</dbReference>
<evidence type="ECO:0000313" key="12">
    <source>
        <dbReference type="Proteomes" id="UP000232323"/>
    </source>
</evidence>
<comment type="similarity">
    <text evidence="7">Belongs to the archaeal rpoM/eukaryotic RPA12/RPB9/RPC11 RNA polymerase family.</text>
</comment>
<comment type="caution">
    <text evidence="11">The sequence shown here is derived from an EMBL/GenBank/DDBJ whole genome shotgun (WGS) entry which is preliminary data.</text>
</comment>
<evidence type="ECO:0000256" key="9">
    <source>
        <dbReference type="PROSITE-ProRule" id="PRU00472"/>
    </source>
</evidence>
<evidence type="ECO:0000256" key="5">
    <source>
        <dbReference type="ARBA" id="ARBA00022833"/>
    </source>
</evidence>
<dbReference type="SUPFAM" id="SSF57783">
    <property type="entry name" value="Zinc beta-ribbon"/>
    <property type="match status" value="1"/>
</dbReference>
<keyword evidence="6 7" id="KW-0539">Nucleus</keyword>
<evidence type="ECO:0000313" key="11">
    <source>
        <dbReference type="EMBL" id="GAX73936.1"/>
    </source>
</evidence>
<dbReference type="OrthoDB" id="10056816at2759"/>
<dbReference type="GO" id="GO:0005736">
    <property type="term" value="C:RNA polymerase I complex"/>
    <property type="evidence" value="ECO:0007669"/>
    <property type="project" value="TreeGrafter"/>
</dbReference>
<protein>
    <recommendedName>
        <fullName evidence="7">DNA-directed RNA polymerase subunit</fullName>
    </recommendedName>
</protein>
<comment type="subcellular location">
    <subcellularLocation>
        <location evidence="1">Nucleus</location>
        <location evidence="1">Nucleolus</location>
    </subcellularLocation>
</comment>
<name>A0A250WT62_9CHLO</name>
<organism evidence="11 12">
    <name type="scientific">Chlamydomonas eustigma</name>
    <dbReference type="NCBI Taxonomy" id="1157962"/>
    <lineage>
        <taxon>Eukaryota</taxon>
        <taxon>Viridiplantae</taxon>
        <taxon>Chlorophyta</taxon>
        <taxon>core chlorophytes</taxon>
        <taxon>Chlorophyceae</taxon>
        <taxon>CS clade</taxon>
        <taxon>Chlamydomonadales</taxon>
        <taxon>Chlamydomonadaceae</taxon>
        <taxon>Chlamydomonas</taxon>
    </lineage>
</organism>
<keyword evidence="5 8" id="KW-0862">Zinc</keyword>
<dbReference type="EMBL" id="BEGY01000005">
    <property type="protein sequence ID" value="GAX73936.1"/>
    <property type="molecule type" value="Genomic_DNA"/>
</dbReference>
<keyword evidence="12" id="KW-1185">Reference proteome</keyword>
<gene>
    <name evidence="11" type="ORF">CEUSTIGMA_g1386.t1</name>
</gene>
<comment type="function">
    <text evidence="7">DNA-dependent RNA polymerase catalyzes the transcription of DNA into RNA using the four ribonucleoside triphosphates as substrates.</text>
</comment>
<dbReference type="PANTHER" id="PTHR11239:SF14">
    <property type="entry name" value="DNA-DIRECTED RNA POLYMERASE I SUBUNIT RPA12"/>
    <property type="match status" value="1"/>
</dbReference>
<keyword evidence="7" id="KW-0804">Transcription</keyword>
<feature type="binding site" evidence="8">
    <location>
        <position position="85"/>
    </location>
    <ligand>
        <name>Zn(2+)</name>
        <dbReference type="ChEBI" id="CHEBI:29105"/>
        <label>2</label>
    </ligand>
</feature>
<evidence type="ECO:0000256" key="3">
    <source>
        <dbReference type="ARBA" id="ARBA00022723"/>
    </source>
</evidence>
<dbReference type="PANTHER" id="PTHR11239">
    <property type="entry name" value="DNA-DIRECTED RNA POLYMERASE"/>
    <property type="match status" value="1"/>
</dbReference>